<sequence>MSPPDLTPVIRSFTSVEDAARRLEAVGYLSSPEIATSVFLADRMNKPILVEGPAGVGKTELARALALALDRGFIRLQCYEGLDEAKALYEWEYAKQLLYTQLLKDKIGEMTQGTKTLAEAADRLASGDAVFFSERFLLPRPILQAQLSEKPSLLLVDEIDKADPEFEAFLLEVLSDNAVTVPELGTIKAKHIPRVILTSNNARELSDALKRRCLHLHIDFPDRERELRIVRSRLPEVSQVLAEQVVEAVAAIRALDLKKAPSISETLDWAQSLALLNAESLTADVVAATLNLVLKYEGDIEKARANLPQIAQA</sequence>
<dbReference type="Pfam" id="PF07728">
    <property type="entry name" value="AAA_5"/>
    <property type="match status" value="1"/>
</dbReference>
<dbReference type="GO" id="GO:0005524">
    <property type="term" value="F:ATP binding"/>
    <property type="evidence" value="ECO:0007669"/>
    <property type="project" value="InterPro"/>
</dbReference>
<dbReference type="AlphaFoldDB" id="A0A3A8NC96"/>
<dbReference type="RefSeq" id="WP_120627372.1">
    <property type="nucleotide sequence ID" value="NZ_RAWG01000151.1"/>
</dbReference>
<dbReference type="PANTHER" id="PTHR42759:SF1">
    <property type="entry name" value="MAGNESIUM-CHELATASE SUBUNIT CHLD"/>
    <property type="match status" value="1"/>
</dbReference>
<dbReference type="InterPro" id="IPR003593">
    <property type="entry name" value="AAA+_ATPase"/>
</dbReference>
<dbReference type="InterPro" id="IPR027417">
    <property type="entry name" value="P-loop_NTPase"/>
</dbReference>
<accession>A0A3A8NC96</accession>
<evidence type="ECO:0000259" key="1">
    <source>
        <dbReference type="SMART" id="SM00382"/>
    </source>
</evidence>
<gene>
    <name evidence="2" type="ORF">D7X12_22690</name>
</gene>
<dbReference type="OrthoDB" id="9783370at2"/>
<keyword evidence="3" id="KW-1185">Reference proteome</keyword>
<proteinExistence type="predicted"/>
<feature type="domain" description="AAA+ ATPase" evidence="1">
    <location>
        <begin position="44"/>
        <end position="224"/>
    </location>
</feature>
<dbReference type="InterPro" id="IPR011704">
    <property type="entry name" value="ATPase_dyneun-rel_AAA"/>
</dbReference>
<reference evidence="3" key="1">
    <citation type="submission" date="2018-09" db="EMBL/GenBank/DDBJ databases">
        <authorList>
            <person name="Livingstone P.G."/>
            <person name="Whitworth D.E."/>
        </authorList>
    </citation>
    <scope>NUCLEOTIDE SEQUENCE [LARGE SCALE GENOMIC DNA]</scope>
    <source>
        <strain evidence="3">CA040B</strain>
    </source>
</reference>
<dbReference type="Proteomes" id="UP000273405">
    <property type="component" value="Unassembled WGS sequence"/>
</dbReference>
<evidence type="ECO:0000313" key="2">
    <source>
        <dbReference type="EMBL" id="RKH39791.1"/>
    </source>
</evidence>
<dbReference type="EMBL" id="RAWG01000151">
    <property type="protein sequence ID" value="RKH39791.1"/>
    <property type="molecule type" value="Genomic_DNA"/>
</dbReference>
<name>A0A3A8NC96_9BACT</name>
<dbReference type="InterPro" id="IPR050764">
    <property type="entry name" value="CbbQ/NirQ/NorQ/GpvN"/>
</dbReference>
<protein>
    <submittedName>
        <fullName evidence="2">MoxR family ATPase</fullName>
    </submittedName>
</protein>
<dbReference type="Gene3D" id="3.40.50.300">
    <property type="entry name" value="P-loop containing nucleotide triphosphate hydrolases"/>
    <property type="match status" value="1"/>
</dbReference>
<dbReference type="GO" id="GO:0016887">
    <property type="term" value="F:ATP hydrolysis activity"/>
    <property type="evidence" value="ECO:0007669"/>
    <property type="project" value="InterPro"/>
</dbReference>
<dbReference type="SUPFAM" id="SSF52540">
    <property type="entry name" value="P-loop containing nucleoside triphosphate hydrolases"/>
    <property type="match status" value="1"/>
</dbReference>
<comment type="caution">
    <text evidence="2">The sequence shown here is derived from an EMBL/GenBank/DDBJ whole genome shotgun (WGS) entry which is preliminary data.</text>
</comment>
<dbReference type="PANTHER" id="PTHR42759">
    <property type="entry name" value="MOXR FAMILY PROTEIN"/>
    <property type="match status" value="1"/>
</dbReference>
<dbReference type="SMART" id="SM00382">
    <property type="entry name" value="AAA"/>
    <property type="match status" value="1"/>
</dbReference>
<evidence type="ECO:0000313" key="3">
    <source>
        <dbReference type="Proteomes" id="UP000273405"/>
    </source>
</evidence>
<organism evidence="2 3">
    <name type="scientific">Corallococcus sicarius</name>
    <dbReference type="NCBI Taxonomy" id="2316726"/>
    <lineage>
        <taxon>Bacteria</taxon>
        <taxon>Pseudomonadati</taxon>
        <taxon>Myxococcota</taxon>
        <taxon>Myxococcia</taxon>
        <taxon>Myxococcales</taxon>
        <taxon>Cystobacterineae</taxon>
        <taxon>Myxococcaceae</taxon>
        <taxon>Corallococcus</taxon>
    </lineage>
</organism>